<proteinExistence type="predicted"/>
<dbReference type="Pfam" id="PF00092">
    <property type="entry name" value="VWA"/>
    <property type="match status" value="1"/>
</dbReference>
<comment type="caution">
    <text evidence="5">The sequence shown here is derived from an EMBL/GenBank/DDBJ whole genome shotgun (WGS) entry which is preliminary data.</text>
</comment>
<feature type="transmembrane region" description="Helical" evidence="2">
    <location>
        <begin position="610"/>
        <end position="628"/>
    </location>
</feature>
<dbReference type="InterPro" id="IPR002035">
    <property type="entry name" value="VWF_A"/>
</dbReference>
<feature type="domain" description="VWFA" evidence="4">
    <location>
        <begin position="41"/>
        <end position="229"/>
    </location>
</feature>
<keyword evidence="2" id="KW-1133">Transmembrane helix</keyword>
<dbReference type="SUPFAM" id="SSF53300">
    <property type="entry name" value="vWA-like"/>
    <property type="match status" value="1"/>
</dbReference>
<feature type="chain" id="PRO_5046983755" evidence="3">
    <location>
        <begin position="30"/>
        <end position="636"/>
    </location>
</feature>
<evidence type="ECO:0000259" key="4">
    <source>
        <dbReference type="PROSITE" id="PS50234"/>
    </source>
</evidence>
<evidence type="ECO:0000256" key="1">
    <source>
        <dbReference type="SAM" id="MobiDB-lite"/>
    </source>
</evidence>
<dbReference type="InterPro" id="IPR006311">
    <property type="entry name" value="TAT_signal"/>
</dbReference>
<evidence type="ECO:0000313" key="6">
    <source>
        <dbReference type="Proteomes" id="UP001278571"/>
    </source>
</evidence>
<keyword evidence="2" id="KW-0812">Transmembrane</keyword>
<evidence type="ECO:0000256" key="2">
    <source>
        <dbReference type="SAM" id="Phobius"/>
    </source>
</evidence>
<keyword evidence="3" id="KW-0732">Signal</keyword>
<dbReference type="Gene3D" id="3.40.50.410">
    <property type="entry name" value="von Willebrand factor, type A domain"/>
    <property type="match status" value="1"/>
</dbReference>
<keyword evidence="6" id="KW-1185">Reference proteome</keyword>
<gene>
    <name evidence="5" type="ORF">R2363_24300</name>
</gene>
<feature type="region of interest" description="Disordered" evidence="1">
    <location>
        <begin position="572"/>
        <end position="603"/>
    </location>
</feature>
<dbReference type="PROSITE" id="PS50234">
    <property type="entry name" value="VWFA"/>
    <property type="match status" value="1"/>
</dbReference>
<evidence type="ECO:0000256" key="3">
    <source>
        <dbReference type="SAM" id="SignalP"/>
    </source>
</evidence>
<feature type="signal peptide" evidence="3">
    <location>
        <begin position="1"/>
        <end position="29"/>
    </location>
</feature>
<keyword evidence="2" id="KW-0472">Membrane</keyword>
<feature type="compositionally biased region" description="Low complexity" evidence="1">
    <location>
        <begin position="582"/>
        <end position="595"/>
    </location>
</feature>
<dbReference type="EMBL" id="JAWJZF010000441">
    <property type="protein sequence ID" value="MDX2295289.1"/>
    <property type="molecule type" value="Genomic_DNA"/>
</dbReference>
<dbReference type="PROSITE" id="PS51318">
    <property type="entry name" value="TAT"/>
    <property type="match status" value="1"/>
</dbReference>
<dbReference type="RefSeq" id="WP_319011525.1">
    <property type="nucleotide sequence ID" value="NZ_JAWJZF010000441.1"/>
</dbReference>
<dbReference type="InterPro" id="IPR036465">
    <property type="entry name" value="vWFA_dom_sf"/>
</dbReference>
<reference evidence="5 6" key="1">
    <citation type="submission" date="2023-10" db="EMBL/GenBank/DDBJ databases">
        <authorList>
            <person name="Wang X.X."/>
        </authorList>
    </citation>
    <scope>NUCLEOTIDE SEQUENCE [LARGE SCALE GENOMIC DNA]</scope>
    <source>
        <strain evidence="5 6">NBRC 12816</strain>
    </source>
</reference>
<name>A0ABU4KBY6_9ACTN</name>
<dbReference type="PANTHER" id="PTHR10579">
    <property type="entry name" value="CALCIUM-ACTIVATED CHLORIDE CHANNEL REGULATOR"/>
    <property type="match status" value="1"/>
</dbReference>
<organism evidence="5 6">
    <name type="scientific">Streptomyces roseolus</name>
    <dbReference type="NCBI Taxonomy" id="67358"/>
    <lineage>
        <taxon>Bacteria</taxon>
        <taxon>Bacillati</taxon>
        <taxon>Actinomycetota</taxon>
        <taxon>Actinomycetes</taxon>
        <taxon>Kitasatosporales</taxon>
        <taxon>Streptomycetaceae</taxon>
        <taxon>Streptomyces</taxon>
    </lineage>
</organism>
<evidence type="ECO:0000313" key="5">
    <source>
        <dbReference type="EMBL" id="MDX2295289.1"/>
    </source>
</evidence>
<dbReference type="InterPro" id="IPR051266">
    <property type="entry name" value="CLCR"/>
</dbReference>
<dbReference type="PANTHER" id="PTHR10579:SF43">
    <property type="entry name" value="ZINC FINGER (C3HC4-TYPE RING FINGER) FAMILY PROTEIN"/>
    <property type="match status" value="1"/>
</dbReference>
<sequence>MTTRRRRTVAGGALAGVLALLLGPAPQAAAEEDPGAAPGGALVMVLDSSGSMADPVGGAGAGGRTRMAAAREAIGTVVDGLPDGHPTGLRVYGADRTSGCDDTRLAEPVAPLDRAGLKAAVAALTPKGDTPIGLSLRKAAEDLPKPAGGALATRTILLVSDGEDTCGTPEPCEVAADLARQGVGLRIDTVGFQVAGRARAELECVAEAGNGHYYDAPDADALARQLQRAARLSADGYRLRGTPVRGTPGRSGAPDLAAGQYLDTIGPGEKRYYATTLDADSTAHFAATAVPQPGAAVDTVDKLTTSLVWLSSIGDEGSCETRSEIFHQNEGAVPLTSSVARVPTRTRYSACDRPGRYWLTVERTSKPGSDAARWPLELLLGVEKPLPAGTVPAQSEPEYGAGGPQAAVPAGEPREVRGGTGFNDATELTAGAWRDRLLPAQTRWYKVDVGWGQQLRYDVEFGDVPAATGRTGPVHSSVATEVYTPARQPVGTGTGVFDARKVYTGQPTELRMGTVPVAWTNRYEPDPNVTAVHLPGSHYIAVTLGADAAEIPGDPEIGFVLRVGVLGQEKAGPEHHARVADPEAPAGAGESAPGADTGGTSGAGWSGTTALAAGGGALLLLTAVLLGVRRARGRAR</sequence>
<accession>A0ABU4KBY6</accession>
<feature type="compositionally biased region" description="Basic and acidic residues" evidence="1">
    <location>
        <begin position="572"/>
        <end position="581"/>
    </location>
</feature>
<dbReference type="SMART" id="SM00327">
    <property type="entry name" value="VWA"/>
    <property type="match status" value="1"/>
</dbReference>
<dbReference type="Proteomes" id="UP001278571">
    <property type="component" value="Unassembled WGS sequence"/>
</dbReference>
<protein>
    <submittedName>
        <fullName evidence="5">VWA domain-containing protein</fullName>
    </submittedName>
</protein>